<protein>
    <submittedName>
        <fullName evidence="11">Na+/H+ antiporter</fullName>
    </submittedName>
</protein>
<feature type="transmembrane region" description="Helical" evidence="9">
    <location>
        <begin position="476"/>
        <end position="496"/>
    </location>
</feature>
<dbReference type="PANTHER" id="PTHR32507:SF7">
    <property type="entry name" value="K(+)_H(+) ANTIPORTER NHAP2"/>
    <property type="match status" value="1"/>
</dbReference>
<keyword evidence="4" id="KW-1003">Cell membrane</keyword>
<dbReference type="Gene3D" id="1.20.1530.20">
    <property type="match status" value="1"/>
</dbReference>
<feature type="transmembrane region" description="Helical" evidence="9">
    <location>
        <begin position="48"/>
        <end position="67"/>
    </location>
</feature>
<dbReference type="AlphaFoldDB" id="A0A346Y116"/>
<dbReference type="Pfam" id="PF00999">
    <property type="entry name" value="Na_H_Exchanger"/>
    <property type="match status" value="1"/>
</dbReference>
<evidence type="ECO:0000259" key="10">
    <source>
        <dbReference type="PROSITE" id="PS51202"/>
    </source>
</evidence>
<evidence type="ECO:0000256" key="9">
    <source>
        <dbReference type="SAM" id="Phobius"/>
    </source>
</evidence>
<evidence type="ECO:0000256" key="3">
    <source>
        <dbReference type="ARBA" id="ARBA00022449"/>
    </source>
</evidence>
<feature type="transmembrane region" description="Helical" evidence="9">
    <location>
        <begin position="233"/>
        <end position="258"/>
    </location>
</feature>
<accession>A0A346Y116</accession>
<comment type="subcellular location">
    <subcellularLocation>
        <location evidence="1">Cell membrane</location>
        <topology evidence="1">Multi-pass membrane protein</topology>
    </subcellularLocation>
</comment>
<feature type="transmembrane region" description="Helical" evidence="9">
    <location>
        <begin position="327"/>
        <end position="354"/>
    </location>
</feature>
<dbReference type="InterPro" id="IPR036721">
    <property type="entry name" value="RCK_C_sf"/>
</dbReference>
<dbReference type="PANTHER" id="PTHR32507">
    <property type="entry name" value="NA(+)/H(+) ANTIPORTER 1"/>
    <property type="match status" value="1"/>
</dbReference>
<evidence type="ECO:0000256" key="2">
    <source>
        <dbReference type="ARBA" id="ARBA00022448"/>
    </source>
</evidence>
<feature type="transmembrane region" description="Helical" evidence="9">
    <location>
        <begin position="151"/>
        <end position="170"/>
    </location>
</feature>
<dbReference type="GO" id="GO:0005886">
    <property type="term" value="C:plasma membrane"/>
    <property type="evidence" value="ECO:0007669"/>
    <property type="project" value="UniProtKB-SubCell"/>
</dbReference>
<dbReference type="SUPFAM" id="SSF116726">
    <property type="entry name" value="TrkA C-terminal domain-like"/>
    <property type="match status" value="1"/>
</dbReference>
<feature type="domain" description="RCK C-terminal" evidence="10">
    <location>
        <begin position="543"/>
        <end position="626"/>
    </location>
</feature>
<dbReference type="GO" id="GO:0006813">
    <property type="term" value="P:potassium ion transport"/>
    <property type="evidence" value="ECO:0007669"/>
    <property type="project" value="InterPro"/>
</dbReference>
<evidence type="ECO:0000256" key="5">
    <source>
        <dbReference type="ARBA" id="ARBA00022692"/>
    </source>
</evidence>
<dbReference type="GO" id="GO:1902600">
    <property type="term" value="P:proton transmembrane transport"/>
    <property type="evidence" value="ECO:0007669"/>
    <property type="project" value="InterPro"/>
</dbReference>
<feature type="transmembrane region" description="Helical" evidence="9">
    <location>
        <begin position="411"/>
        <end position="433"/>
    </location>
</feature>
<dbReference type="PROSITE" id="PS51202">
    <property type="entry name" value="RCK_C"/>
    <property type="match status" value="1"/>
</dbReference>
<organism evidence="11 12">
    <name type="scientific">Euzebya pacifica</name>
    <dbReference type="NCBI Taxonomy" id="1608957"/>
    <lineage>
        <taxon>Bacteria</taxon>
        <taxon>Bacillati</taxon>
        <taxon>Actinomycetota</taxon>
        <taxon>Nitriliruptoria</taxon>
        <taxon>Euzebyales</taxon>
    </lineage>
</organism>
<keyword evidence="8 9" id="KW-0472">Membrane</keyword>
<dbReference type="RefSeq" id="WP_216826109.1">
    <property type="nucleotide sequence ID" value="NZ_CP031165.1"/>
</dbReference>
<evidence type="ECO:0000256" key="7">
    <source>
        <dbReference type="ARBA" id="ARBA00023065"/>
    </source>
</evidence>
<evidence type="ECO:0000256" key="6">
    <source>
        <dbReference type="ARBA" id="ARBA00022989"/>
    </source>
</evidence>
<dbReference type="EMBL" id="CP031165">
    <property type="protein sequence ID" value="AXV08163.1"/>
    <property type="molecule type" value="Genomic_DNA"/>
</dbReference>
<dbReference type="Proteomes" id="UP000264006">
    <property type="component" value="Chromosome"/>
</dbReference>
<name>A0A346Y116_9ACTN</name>
<evidence type="ECO:0000256" key="1">
    <source>
        <dbReference type="ARBA" id="ARBA00004651"/>
    </source>
</evidence>
<dbReference type="NCBIfam" id="NF003715">
    <property type="entry name" value="PRK05326.1-2"/>
    <property type="match status" value="1"/>
</dbReference>
<feature type="transmembrane region" description="Helical" evidence="9">
    <location>
        <begin position="374"/>
        <end position="399"/>
    </location>
</feature>
<dbReference type="InterPro" id="IPR006037">
    <property type="entry name" value="RCK_C"/>
</dbReference>
<feature type="transmembrane region" description="Helical" evidence="9">
    <location>
        <begin position="177"/>
        <end position="196"/>
    </location>
</feature>
<keyword evidence="12" id="KW-1185">Reference proteome</keyword>
<feature type="transmembrane region" description="Helical" evidence="9">
    <location>
        <begin position="264"/>
        <end position="284"/>
    </location>
</feature>
<feature type="transmembrane region" description="Helical" evidence="9">
    <location>
        <begin position="502"/>
        <end position="522"/>
    </location>
</feature>
<dbReference type="GO" id="GO:0008324">
    <property type="term" value="F:monoatomic cation transmembrane transporter activity"/>
    <property type="evidence" value="ECO:0007669"/>
    <property type="project" value="InterPro"/>
</dbReference>
<dbReference type="Gene3D" id="3.30.70.1450">
    <property type="entry name" value="Regulator of K+ conductance, C-terminal domain"/>
    <property type="match status" value="1"/>
</dbReference>
<dbReference type="Pfam" id="PF02080">
    <property type="entry name" value="TrkA_C"/>
    <property type="match status" value="1"/>
</dbReference>
<proteinExistence type="predicted"/>
<keyword evidence="5 9" id="KW-0812">Transmembrane</keyword>
<keyword evidence="7" id="KW-0406">Ion transport</keyword>
<sequence>MHAFWATLLRQGIRREGSTGRPGGPGLGRLLLEELAWAAREAVHPVKMAAAGLVVVGVGVALGPTTPGPVLGAGWRLAVSVLLGLVALATAHALLQRRTDDDGLRALRVVLAATAVLVVGTMVVGTLLAVITSSEPDQVEHLLEVSLAIDRPLLVGAALLVAGILVAGIGNRLAIPGALLFLGLGMLIGSDGLELVNISDAGMVQSIGVVALVIILFDGGLGTDADRLRRGLIPGLALGTVGVAVTAGVTAIGTMWLLGAPSRLAWLIGAIVASTDAAAVLPLLRRVKVPNRVADALRLESGVNDPIAVLLTVGLLSSWDAPSTASAWIGFGALQLIGALAVGTAVGWAGAWLLRRVDLGTGGLYPVLALGVAGLAYGAAVAVGASGFLAVYLAGIVLAGEAPRRRRSVQLFVGALSSGAEVGLFLLLGLLVSPGELSAVAGTALAVSAVLVFVARPLAVWLSLTWFDMSLREMAAVSWLGLRGAVPIVLATLAFSSGLPEAAVVFDVVFFVVLTSALVQGLTAMPVIRRLGLPAQEGPSGSVEIMPLEDAGVDVAEVVVDADSSVAGRLLSDSGVPEGLLVSAIVRGDRVLVPRGSTRLLVGDLLVITTADQQYGSRDVQAWVRGDPVA</sequence>
<dbReference type="InterPro" id="IPR006153">
    <property type="entry name" value="Cation/H_exchanger_TM"/>
</dbReference>
<gene>
    <name evidence="11" type="ORF">DVS28_a3490</name>
</gene>
<feature type="transmembrane region" description="Helical" evidence="9">
    <location>
        <begin position="439"/>
        <end position="464"/>
    </location>
</feature>
<feature type="transmembrane region" description="Helical" evidence="9">
    <location>
        <begin position="202"/>
        <end position="221"/>
    </location>
</feature>
<dbReference type="InterPro" id="IPR038770">
    <property type="entry name" value="Na+/solute_symporter_sf"/>
</dbReference>
<dbReference type="GO" id="GO:0015297">
    <property type="term" value="F:antiporter activity"/>
    <property type="evidence" value="ECO:0007669"/>
    <property type="project" value="UniProtKB-KW"/>
</dbReference>
<dbReference type="NCBIfam" id="NF003716">
    <property type="entry name" value="PRK05326.1-3"/>
    <property type="match status" value="1"/>
</dbReference>
<evidence type="ECO:0000313" key="12">
    <source>
        <dbReference type="Proteomes" id="UP000264006"/>
    </source>
</evidence>
<keyword evidence="3" id="KW-0050">Antiport</keyword>
<keyword evidence="2" id="KW-0813">Transport</keyword>
<evidence type="ECO:0000256" key="8">
    <source>
        <dbReference type="ARBA" id="ARBA00023136"/>
    </source>
</evidence>
<reference evidence="11 12" key="1">
    <citation type="submission" date="2018-09" db="EMBL/GenBank/DDBJ databases">
        <title>Complete genome sequence of Euzebya sp. DY32-46 isolated from seawater of Pacific Ocean.</title>
        <authorList>
            <person name="Xu L."/>
            <person name="Wu Y.-H."/>
            <person name="Xu X.-W."/>
        </authorList>
    </citation>
    <scope>NUCLEOTIDE SEQUENCE [LARGE SCALE GENOMIC DNA]</scope>
    <source>
        <strain evidence="11 12">DY32-46</strain>
    </source>
</reference>
<evidence type="ECO:0000256" key="4">
    <source>
        <dbReference type="ARBA" id="ARBA00022475"/>
    </source>
</evidence>
<keyword evidence="6 9" id="KW-1133">Transmembrane helix</keyword>
<dbReference type="KEGG" id="euz:DVS28_a3490"/>
<evidence type="ECO:0000313" key="11">
    <source>
        <dbReference type="EMBL" id="AXV08163.1"/>
    </source>
</evidence>
<feature type="transmembrane region" description="Helical" evidence="9">
    <location>
        <begin position="73"/>
        <end position="95"/>
    </location>
</feature>
<feature type="transmembrane region" description="Helical" evidence="9">
    <location>
        <begin position="107"/>
        <end position="131"/>
    </location>
</feature>